<dbReference type="PANTHER" id="PTHR23026">
    <property type="entry name" value="NADPH NITROREDUCTASE"/>
    <property type="match status" value="1"/>
</dbReference>
<evidence type="ECO:0000259" key="5">
    <source>
        <dbReference type="Pfam" id="PF00881"/>
    </source>
</evidence>
<dbReference type="NCBIfam" id="TIGR02476">
    <property type="entry name" value="BluB"/>
    <property type="match status" value="1"/>
</dbReference>
<name>A0AAU6Q6G9_9DEIO</name>
<reference evidence="6" key="1">
    <citation type="submission" date="2024-03" db="EMBL/GenBank/DDBJ databases">
        <title>Deinococcus weizhi sp. nov., isolated from human skin.</title>
        <authorList>
            <person name="Wei Z."/>
            <person name="Tian F."/>
            <person name="Yang C."/>
            <person name="Xin L.T."/>
            <person name="Wen Z.J."/>
            <person name="Lan K.C."/>
            <person name="Yu L."/>
            <person name="Zhe W."/>
            <person name="Dan F.D."/>
            <person name="Jun W."/>
            <person name="Rui Z."/>
            <person name="Yong X.J."/>
            <person name="Ting Y."/>
            <person name="Wei X."/>
            <person name="Xu Z.G."/>
            <person name="Xin Z."/>
            <person name="Dong F.G."/>
            <person name="Ni X.M."/>
            <person name="Zheng M.G."/>
            <person name="Chun Y."/>
            <person name="Qian W.X."/>
        </authorList>
    </citation>
    <scope>NUCLEOTIDE SEQUENCE</scope>
    <source>
        <strain evidence="6">VB142</strain>
    </source>
</reference>
<keyword evidence="3 6" id="KW-0560">Oxidoreductase</keyword>
<dbReference type="Gene3D" id="3.40.109.10">
    <property type="entry name" value="NADH Oxidase"/>
    <property type="match status" value="1"/>
</dbReference>
<dbReference type="InterPro" id="IPR029479">
    <property type="entry name" value="Nitroreductase"/>
</dbReference>
<dbReference type="InterPro" id="IPR012825">
    <property type="entry name" value="BluB"/>
</dbReference>
<dbReference type="InterPro" id="IPR000415">
    <property type="entry name" value="Nitroreductase-like"/>
</dbReference>
<dbReference type="RefSeq" id="WP_339097671.1">
    <property type="nucleotide sequence ID" value="NZ_CP149783.1"/>
</dbReference>
<dbReference type="SUPFAM" id="SSF55469">
    <property type="entry name" value="FMN-dependent nitroreductase-like"/>
    <property type="match status" value="1"/>
</dbReference>
<dbReference type="AlphaFoldDB" id="A0AAU6Q6G9"/>
<feature type="region of interest" description="Disordered" evidence="4">
    <location>
        <begin position="1"/>
        <end position="24"/>
    </location>
</feature>
<proteinExistence type="predicted"/>
<dbReference type="InterPro" id="IPR050627">
    <property type="entry name" value="Nitroreductase/BluB"/>
</dbReference>
<evidence type="ECO:0000256" key="4">
    <source>
        <dbReference type="SAM" id="MobiDB-lite"/>
    </source>
</evidence>
<dbReference type="PANTHER" id="PTHR23026:SF90">
    <property type="entry name" value="IODOTYROSINE DEIODINASE 1"/>
    <property type="match status" value="1"/>
</dbReference>
<evidence type="ECO:0000256" key="1">
    <source>
        <dbReference type="ARBA" id="ARBA00022630"/>
    </source>
</evidence>
<gene>
    <name evidence="6" type="primary">bluB</name>
    <name evidence="6" type="ORF">WDJ50_17545</name>
</gene>
<protein>
    <submittedName>
        <fullName evidence="6">5,6-dimethylbenzimidazole synthase</fullName>
        <ecNumber evidence="6">1.13.11.79</ecNumber>
    </submittedName>
</protein>
<organism evidence="6">
    <name type="scientific">Deinococcus sp. VB142</name>
    <dbReference type="NCBI Taxonomy" id="3112952"/>
    <lineage>
        <taxon>Bacteria</taxon>
        <taxon>Thermotogati</taxon>
        <taxon>Deinococcota</taxon>
        <taxon>Deinococci</taxon>
        <taxon>Deinococcales</taxon>
        <taxon>Deinococcaceae</taxon>
        <taxon>Deinococcus</taxon>
    </lineage>
</organism>
<evidence type="ECO:0000256" key="3">
    <source>
        <dbReference type="ARBA" id="ARBA00023002"/>
    </source>
</evidence>
<dbReference type="Pfam" id="PF00881">
    <property type="entry name" value="Nitroreductase"/>
    <property type="match status" value="1"/>
</dbReference>
<dbReference type="EMBL" id="CP149783">
    <property type="protein sequence ID" value="WYF46219.1"/>
    <property type="molecule type" value="Genomic_DNA"/>
</dbReference>
<dbReference type="GO" id="GO:0102919">
    <property type="term" value="F:5,6-dimethylbenzimidazole synthase activity"/>
    <property type="evidence" value="ECO:0007669"/>
    <property type="project" value="UniProtKB-EC"/>
</dbReference>
<accession>A0AAU6Q6G9</accession>
<evidence type="ECO:0000256" key="2">
    <source>
        <dbReference type="ARBA" id="ARBA00022643"/>
    </source>
</evidence>
<dbReference type="EC" id="1.13.11.79" evidence="6"/>
<feature type="domain" description="Nitroreductase" evidence="5">
    <location>
        <begin position="32"/>
        <end position="196"/>
    </location>
</feature>
<sequence>MRRDTTSPVDGPAGTPDNTATEADRDALWRVLRARRDHRHFRPDPVPPEILKRLLGVFDVAPSVGLSQPWQVTVVTRPELKEAVYASFAGVRQEERERFAGGRRERYDALKLDGIREAPVGLLVSFLPPQEATLGTTSMSAALEYSVVSAITLLWLAATAEGLGLGWVSLVRPAELRRLLDLPDRAQPLAYLCLGYPALELWEPLLQTVGWDTRKPLEVEWK</sequence>
<keyword evidence="1" id="KW-0285">Flavoprotein</keyword>
<evidence type="ECO:0000313" key="6">
    <source>
        <dbReference type="EMBL" id="WYF46219.1"/>
    </source>
</evidence>
<keyword evidence="2" id="KW-0288">FMN</keyword>